<dbReference type="GO" id="GO:0006360">
    <property type="term" value="P:transcription by RNA polymerase I"/>
    <property type="evidence" value="ECO:0007669"/>
    <property type="project" value="TreeGrafter"/>
</dbReference>
<evidence type="ECO:0000256" key="1">
    <source>
        <dbReference type="ARBA" id="ARBA00022478"/>
    </source>
</evidence>
<dbReference type="GO" id="GO:0003677">
    <property type="term" value="F:DNA binding"/>
    <property type="evidence" value="ECO:0007669"/>
    <property type="project" value="UniProtKB-UniRule"/>
</dbReference>
<keyword evidence="2 3" id="KW-0804">Transcription</keyword>
<dbReference type="PANTHER" id="PTHR47227">
    <property type="entry name" value="DNA-DIRECTED RNA POLYMERASE SUBUNIT K"/>
    <property type="match status" value="1"/>
</dbReference>
<keyword evidence="3" id="KW-0963">Cytoplasm</keyword>
<evidence type="ECO:0000313" key="5">
    <source>
        <dbReference type="Proteomes" id="UP000291213"/>
    </source>
</evidence>
<comment type="similarity">
    <text evidence="3">Belongs to the archaeal Rpo6/eukaryotic RPB6 RNA polymerase subunit family.</text>
</comment>
<dbReference type="RefSeq" id="WP_131159860.1">
    <property type="nucleotide sequence ID" value="NZ_BDMD01000025.1"/>
</dbReference>
<comment type="subcellular location">
    <subcellularLocation>
        <location evidence="3">Cytoplasm</location>
    </subcellularLocation>
</comment>
<dbReference type="GO" id="GO:0003899">
    <property type="term" value="F:DNA-directed RNA polymerase activity"/>
    <property type="evidence" value="ECO:0007669"/>
    <property type="project" value="UniProtKB-UniRule"/>
</dbReference>
<dbReference type="EMBL" id="BDMD01000025">
    <property type="protein sequence ID" value="GBF08821.1"/>
    <property type="molecule type" value="Genomic_DNA"/>
</dbReference>
<evidence type="ECO:0000256" key="2">
    <source>
        <dbReference type="ARBA" id="ARBA00023163"/>
    </source>
</evidence>
<proteinExistence type="inferred from homology"/>
<keyword evidence="3" id="KW-0808">Transferase</keyword>
<dbReference type="InterPro" id="IPR020708">
    <property type="entry name" value="DNA-dir_RNA_polK_14-18kDa_CS"/>
</dbReference>
<dbReference type="InterPro" id="IPR036161">
    <property type="entry name" value="RPB6/omega-like_sf"/>
</dbReference>
<gene>
    <name evidence="3" type="primary">rpo6</name>
    <name evidence="3" type="synonym">rpoK</name>
    <name evidence="4" type="ORF">apy_05460</name>
</gene>
<dbReference type="Proteomes" id="UP000291213">
    <property type="component" value="Unassembled WGS sequence"/>
</dbReference>
<comment type="subunit">
    <text evidence="3">Part of the RNA polymerase complex.</text>
</comment>
<accession>A0A401H8R6</accession>
<reference evidence="4 5" key="1">
    <citation type="submission" date="2017-02" db="EMBL/GenBank/DDBJ databases">
        <title>isolation and characterization of a novel temperate virus Aeropyrum globular virus 1 infecting hyperthermophilic archaeon Aeropyrum.</title>
        <authorList>
            <person name="Yumiya M."/>
            <person name="Yoshida T."/>
            <person name="Sako Y."/>
        </authorList>
    </citation>
    <scope>NUCLEOTIDE SEQUENCE [LARGE SCALE GENOMIC DNA]</scope>
    <source>
        <strain evidence="4 5">YK1-12-2013</strain>
    </source>
</reference>
<dbReference type="AlphaFoldDB" id="A0A401H8R6"/>
<organism evidence="4 5">
    <name type="scientific">Aeropyrum pernix</name>
    <dbReference type="NCBI Taxonomy" id="56636"/>
    <lineage>
        <taxon>Archaea</taxon>
        <taxon>Thermoproteota</taxon>
        <taxon>Thermoprotei</taxon>
        <taxon>Desulfurococcales</taxon>
        <taxon>Desulfurococcaceae</taxon>
        <taxon>Aeropyrum</taxon>
    </lineage>
</organism>
<dbReference type="SMART" id="SM01409">
    <property type="entry name" value="RNA_pol_Rpb6"/>
    <property type="match status" value="1"/>
</dbReference>
<dbReference type="Pfam" id="PF01192">
    <property type="entry name" value="RNA_pol_Rpb6"/>
    <property type="match status" value="1"/>
</dbReference>
<sequence length="103" mass="11410">MAERYTSYPRIVDDVKIGPPYLTKYERARIIGVRAFQLSIGAPPLVDPERAGSRSPLDIARYEVDNGILPVSIYRYLPGGGGQSLSLSRLVELAREILGSEYV</sequence>
<keyword evidence="1 3" id="KW-0240">DNA-directed RNA polymerase</keyword>
<dbReference type="NCBIfam" id="NF002208">
    <property type="entry name" value="PRK01099.1-3"/>
    <property type="match status" value="1"/>
</dbReference>
<dbReference type="PANTHER" id="PTHR47227:SF5">
    <property type="entry name" value="DNA-DIRECTED RNA POLYMERASES I, II, AND III SUBUNIT RPABC2"/>
    <property type="match status" value="1"/>
</dbReference>
<dbReference type="InterPro" id="IPR006110">
    <property type="entry name" value="Pol_omega/Rpo6/RPB6"/>
</dbReference>
<dbReference type="InterPro" id="IPR006111">
    <property type="entry name" value="Rpo6/Rpb6"/>
</dbReference>
<dbReference type="GO" id="GO:0000428">
    <property type="term" value="C:DNA-directed RNA polymerase complex"/>
    <property type="evidence" value="ECO:0007669"/>
    <property type="project" value="UniProtKB-KW"/>
</dbReference>
<dbReference type="GO" id="GO:0042797">
    <property type="term" value="P:tRNA transcription by RNA polymerase III"/>
    <property type="evidence" value="ECO:0007669"/>
    <property type="project" value="TreeGrafter"/>
</dbReference>
<protein>
    <recommendedName>
        <fullName evidence="3">DNA-directed RNA polymerase subunit Rpo6</fullName>
        <ecNumber evidence="3">2.7.7.6</ecNumber>
    </recommendedName>
    <alternativeName>
        <fullName evidence="3">DNA-directed RNA polymerase subunit K</fullName>
    </alternativeName>
</protein>
<dbReference type="HAMAP" id="MF_00192">
    <property type="entry name" value="RNApol_arch_Rpo6"/>
    <property type="match status" value="1"/>
</dbReference>
<comment type="caution">
    <text evidence="4">The sequence shown here is derived from an EMBL/GenBank/DDBJ whole genome shotgun (WGS) entry which is preliminary data.</text>
</comment>
<dbReference type="OrthoDB" id="10567at2157"/>
<dbReference type="GO" id="GO:0005737">
    <property type="term" value="C:cytoplasm"/>
    <property type="evidence" value="ECO:0007669"/>
    <property type="project" value="UniProtKB-SubCell"/>
</dbReference>
<comment type="catalytic activity">
    <reaction evidence="3">
        <text>RNA(n) + a ribonucleoside 5'-triphosphate = RNA(n+1) + diphosphate</text>
        <dbReference type="Rhea" id="RHEA:21248"/>
        <dbReference type="Rhea" id="RHEA-COMP:14527"/>
        <dbReference type="Rhea" id="RHEA-COMP:17342"/>
        <dbReference type="ChEBI" id="CHEBI:33019"/>
        <dbReference type="ChEBI" id="CHEBI:61557"/>
        <dbReference type="ChEBI" id="CHEBI:140395"/>
        <dbReference type="EC" id="2.7.7.6"/>
    </reaction>
</comment>
<dbReference type="GO" id="GO:0006366">
    <property type="term" value="P:transcription by RNA polymerase II"/>
    <property type="evidence" value="ECO:0007669"/>
    <property type="project" value="TreeGrafter"/>
</dbReference>
<keyword evidence="3" id="KW-0548">Nucleotidyltransferase</keyword>
<dbReference type="NCBIfam" id="NF002207">
    <property type="entry name" value="PRK01099.1-2"/>
    <property type="match status" value="1"/>
</dbReference>
<evidence type="ECO:0000256" key="3">
    <source>
        <dbReference type="HAMAP-Rule" id="MF_00192"/>
    </source>
</evidence>
<dbReference type="PIRSF" id="PIRSF000778">
    <property type="entry name" value="RpoK/RPB6"/>
    <property type="match status" value="1"/>
</dbReference>
<dbReference type="PROSITE" id="PS01111">
    <property type="entry name" value="RNA_POL_K_14KD"/>
    <property type="match status" value="1"/>
</dbReference>
<evidence type="ECO:0000313" key="4">
    <source>
        <dbReference type="EMBL" id="GBF08821.1"/>
    </source>
</evidence>
<dbReference type="Gene3D" id="3.90.940.10">
    <property type="match status" value="1"/>
</dbReference>
<dbReference type="EC" id="2.7.7.6" evidence="3"/>
<name>A0A401H8R6_AERPX</name>
<comment type="function">
    <text evidence="3">DNA-dependent RNA polymerase (RNAP) catalyzes the transcription of DNA into RNA using the four ribonucleoside triphosphates as substrates.</text>
</comment>
<dbReference type="SUPFAM" id="SSF63562">
    <property type="entry name" value="RPB6/omega subunit-like"/>
    <property type="match status" value="1"/>
</dbReference>